<dbReference type="Gene3D" id="3.30.980.20">
    <property type="entry name" value="Putative mannosyl-3-phosphoglycerate phosphatase, domain 2"/>
    <property type="match status" value="1"/>
</dbReference>
<evidence type="ECO:0000256" key="1">
    <source>
        <dbReference type="ARBA" id="ARBA00022723"/>
    </source>
</evidence>
<reference evidence="4 5" key="1">
    <citation type="submission" date="2020-12" db="EMBL/GenBank/DDBJ databases">
        <authorList>
            <person name="Shan Y."/>
        </authorList>
    </citation>
    <scope>NUCLEOTIDE SEQUENCE [LARGE SCALE GENOMIC DNA]</scope>
    <source>
        <strain evidence="5">csc3.9</strain>
    </source>
</reference>
<dbReference type="EMBL" id="CP066167">
    <property type="protein sequence ID" value="QQD18763.1"/>
    <property type="molecule type" value="Genomic_DNA"/>
</dbReference>
<dbReference type="InterPro" id="IPR036412">
    <property type="entry name" value="HAD-like_sf"/>
</dbReference>
<dbReference type="PANTHER" id="PTHR10000:SF8">
    <property type="entry name" value="HAD SUPERFAMILY HYDROLASE-LIKE, TYPE 3"/>
    <property type="match status" value="1"/>
</dbReference>
<sequence length="274" mass="30340">MTERNTVVFTDLDGTLLDHNDYSFSAAEPALQRLQQLAVPWVLNTSKTRAELMSLKQRLNNPWPLIVENGAAVVIPAGGAISGMEDCQRVDGLACYEFAPRRERVLDAIHGWRDTLGFDFSGFADWDEYELGDIAGLPVSDARLALNRNYSEPILWQDSEEQYQRFLDMLAVEGLQALSGGRFIHIMGQCDKGAAMRWLAPRLIAADSQPRVIALGDSDNDLAMLRAADIAVIVRRPHRPPLDVVDAQGEVIITEEVGPLGWNNTLLSLLNDAD</sequence>
<dbReference type="InterPro" id="IPR006381">
    <property type="entry name" value="HAD-SF-IIB-MPGP"/>
</dbReference>
<name>A0A7T4R1L9_9GAMM</name>
<keyword evidence="1" id="KW-0479">Metal-binding</keyword>
<dbReference type="SUPFAM" id="SSF56784">
    <property type="entry name" value="HAD-like"/>
    <property type="match status" value="1"/>
</dbReference>
<dbReference type="GO" id="GO:0000287">
    <property type="term" value="F:magnesium ion binding"/>
    <property type="evidence" value="ECO:0007669"/>
    <property type="project" value="TreeGrafter"/>
</dbReference>
<keyword evidence="5" id="KW-1185">Reference proteome</keyword>
<dbReference type="InterPro" id="IPR023214">
    <property type="entry name" value="HAD_sf"/>
</dbReference>
<dbReference type="NCBIfam" id="TIGR01484">
    <property type="entry name" value="HAD-SF-IIB"/>
    <property type="match status" value="1"/>
</dbReference>
<evidence type="ECO:0000256" key="2">
    <source>
        <dbReference type="ARBA" id="ARBA00022801"/>
    </source>
</evidence>
<keyword evidence="3" id="KW-0460">Magnesium</keyword>
<keyword evidence="2 4" id="KW-0378">Hydrolase</keyword>
<dbReference type="SFLD" id="SFLDS00003">
    <property type="entry name" value="Haloacid_Dehalogenase"/>
    <property type="match status" value="1"/>
</dbReference>
<dbReference type="GO" id="GO:0051479">
    <property type="term" value="P:mannosylglycerate biosynthetic process"/>
    <property type="evidence" value="ECO:0007669"/>
    <property type="project" value="InterPro"/>
</dbReference>
<dbReference type="Pfam" id="PF08282">
    <property type="entry name" value="Hydrolase_3"/>
    <property type="match status" value="2"/>
</dbReference>
<protein>
    <submittedName>
        <fullName evidence="4">HAD-IIB family hydrolase</fullName>
    </submittedName>
</protein>
<dbReference type="GO" id="GO:0005829">
    <property type="term" value="C:cytosol"/>
    <property type="evidence" value="ECO:0007669"/>
    <property type="project" value="TreeGrafter"/>
</dbReference>
<dbReference type="NCBIfam" id="TIGR01486">
    <property type="entry name" value="HAD-SF-IIB-MPGP"/>
    <property type="match status" value="1"/>
</dbReference>
<evidence type="ECO:0000313" key="4">
    <source>
        <dbReference type="EMBL" id="QQD18763.1"/>
    </source>
</evidence>
<dbReference type="AlphaFoldDB" id="A0A7T4R1L9"/>
<dbReference type="SFLD" id="SFLDG01142">
    <property type="entry name" value="C2.B.2:_Mannosyl-3-phosphoglyc"/>
    <property type="match status" value="1"/>
</dbReference>
<evidence type="ECO:0000313" key="5">
    <source>
        <dbReference type="Proteomes" id="UP000596063"/>
    </source>
</evidence>
<dbReference type="SFLD" id="SFLDG01140">
    <property type="entry name" value="C2.B:_Phosphomannomutase_and_P"/>
    <property type="match status" value="1"/>
</dbReference>
<evidence type="ECO:0000256" key="3">
    <source>
        <dbReference type="ARBA" id="ARBA00022842"/>
    </source>
</evidence>
<proteinExistence type="predicted"/>
<dbReference type="RefSeq" id="WP_198570252.1">
    <property type="nucleotide sequence ID" value="NZ_CP066167.1"/>
</dbReference>
<gene>
    <name evidence="4" type="ORF">I6N98_02525</name>
</gene>
<dbReference type="PANTHER" id="PTHR10000">
    <property type="entry name" value="PHOSPHOSERINE PHOSPHATASE"/>
    <property type="match status" value="1"/>
</dbReference>
<organism evidence="4 5">
    <name type="scientific">Spongiibacter nanhainus</name>
    <dbReference type="NCBI Taxonomy" id="2794344"/>
    <lineage>
        <taxon>Bacteria</taxon>
        <taxon>Pseudomonadati</taxon>
        <taxon>Pseudomonadota</taxon>
        <taxon>Gammaproteobacteria</taxon>
        <taxon>Cellvibrionales</taxon>
        <taxon>Spongiibacteraceae</taxon>
        <taxon>Spongiibacter</taxon>
    </lineage>
</organism>
<dbReference type="KEGG" id="snan:I6N98_02525"/>
<dbReference type="InterPro" id="IPR006379">
    <property type="entry name" value="HAD-SF_hydro_IIB"/>
</dbReference>
<dbReference type="GO" id="GO:0050531">
    <property type="term" value="F:mannosyl-3-phosphoglycerate phosphatase activity"/>
    <property type="evidence" value="ECO:0007669"/>
    <property type="project" value="InterPro"/>
</dbReference>
<dbReference type="Gene3D" id="3.40.50.1000">
    <property type="entry name" value="HAD superfamily/HAD-like"/>
    <property type="match status" value="1"/>
</dbReference>
<dbReference type="Proteomes" id="UP000596063">
    <property type="component" value="Chromosome"/>
</dbReference>
<accession>A0A7T4R1L9</accession>